<evidence type="ECO:0000313" key="5">
    <source>
        <dbReference type="EMBL" id="PRP85911.1"/>
    </source>
</evidence>
<dbReference type="SUPFAM" id="SSF53720">
    <property type="entry name" value="ALDH-like"/>
    <property type="match status" value="1"/>
</dbReference>
<feature type="active site" evidence="2">
    <location>
        <position position="252"/>
    </location>
</feature>
<evidence type="ECO:0000259" key="4">
    <source>
        <dbReference type="Pfam" id="PF00171"/>
    </source>
</evidence>
<dbReference type="FunFam" id="3.40.309.10:FF:000009">
    <property type="entry name" value="Aldehyde dehydrogenase A"/>
    <property type="match status" value="1"/>
</dbReference>
<evidence type="ECO:0000313" key="6">
    <source>
        <dbReference type="Proteomes" id="UP000241769"/>
    </source>
</evidence>
<proteinExistence type="inferred from homology"/>
<accession>A0A2P6NPM8</accession>
<name>A0A2P6NPM8_9EUKA</name>
<keyword evidence="6" id="KW-1185">Reference proteome</keyword>
<sequence>MLTIRGAQRCTGMNVQCRAFSVSRALDVVCPATGKKVNSYEEDTIETIRQKSKKAAAAQHSWAKVPLKEKIKIIDQFGKTLEQNREKYAKDLSAETGKPITQAHNEIKGVQPRINFFTDNVSVALETHLARTTETFHEEVRKEPLGVIANISAWNYPYFVGANVFLPALLTGNTVLYKPSERCPQTGLNIAESLHASGVPKDVFVPIIGKGAAGEAMLDLPEISGVFFTGSLSTGRKIAQTVGQRMLRLQLELGGKDAFYVSDDVDVDKAASALADGAFYNTGQSCCSVERIYVNEKVYEKFVKRFVDEVKTFKMGEPADPTTYIGPLTLPTQIDVLEAQVQDALAKGAKVLVGGKRASRAGNYFEPTVLVDVNHKMDVMVQESFGPIIGIQKVTNTEQAIQLMNDTIYGLTSGVYTRNEKEAHKVMTSVSSGTTYWNACDRVSPFTPWSGRRGSGIGATLGQDGIQAFVQPKSYHFIKP</sequence>
<keyword evidence="1 3" id="KW-0560">Oxidoreductase</keyword>
<reference evidence="5 6" key="1">
    <citation type="journal article" date="2018" name="Genome Biol. Evol.">
        <title>Multiple Roots of Fruiting Body Formation in Amoebozoa.</title>
        <authorList>
            <person name="Hillmann F."/>
            <person name="Forbes G."/>
            <person name="Novohradska S."/>
            <person name="Ferling I."/>
            <person name="Riege K."/>
            <person name="Groth M."/>
            <person name="Westermann M."/>
            <person name="Marz M."/>
            <person name="Spaller T."/>
            <person name="Winckler T."/>
            <person name="Schaap P."/>
            <person name="Glockner G."/>
        </authorList>
    </citation>
    <scope>NUCLEOTIDE SEQUENCE [LARGE SCALE GENOMIC DNA]</scope>
    <source>
        <strain evidence="5 6">Jena</strain>
    </source>
</reference>
<dbReference type="InterPro" id="IPR016161">
    <property type="entry name" value="Ald_DH/histidinol_DH"/>
</dbReference>
<comment type="caution">
    <text evidence="5">The sequence shown here is derived from an EMBL/GenBank/DDBJ whole genome shotgun (WGS) entry which is preliminary data.</text>
</comment>
<gene>
    <name evidence="5" type="ORF">PROFUN_06033</name>
</gene>
<dbReference type="InterPro" id="IPR029510">
    <property type="entry name" value="Ald_DH_CS_GLU"/>
</dbReference>
<dbReference type="Gene3D" id="3.40.605.10">
    <property type="entry name" value="Aldehyde Dehydrogenase, Chain A, domain 1"/>
    <property type="match status" value="1"/>
</dbReference>
<dbReference type="OrthoDB" id="310895at2759"/>
<dbReference type="AlphaFoldDB" id="A0A2P6NPM8"/>
<dbReference type="FunCoup" id="A0A2P6NPM8">
    <property type="interactions" value="121"/>
</dbReference>
<comment type="similarity">
    <text evidence="3">Belongs to the aldehyde dehydrogenase family.</text>
</comment>
<feature type="domain" description="Aldehyde dehydrogenase" evidence="4">
    <location>
        <begin position="24"/>
        <end position="474"/>
    </location>
</feature>
<organism evidence="5 6">
    <name type="scientific">Planoprotostelium fungivorum</name>
    <dbReference type="NCBI Taxonomy" id="1890364"/>
    <lineage>
        <taxon>Eukaryota</taxon>
        <taxon>Amoebozoa</taxon>
        <taxon>Evosea</taxon>
        <taxon>Variosea</taxon>
        <taxon>Cavosteliida</taxon>
        <taxon>Cavosteliaceae</taxon>
        <taxon>Planoprotostelium</taxon>
    </lineage>
</organism>
<dbReference type="PROSITE" id="PS00687">
    <property type="entry name" value="ALDEHYDE_DEHYDR_GLU"/>
    <property type="match status" value="1"/>
</dbReference>
<protein>
    <submittedName>
        <fullName evidence="5">Aldehyde dehydrogenase</fullName>
    </submittedName>
</protein>
<dbReference type="EMBL" id="MDYQ01000037">
    <property type="protein sequence ID" value="PRP85911.1"/>
    <property type="molecule type" value="Genomic_DNA"/>
</dbReference>
<dbReference type="InterPro" id="IPR016162">
    <property type="entry name" value="Ald_DH_N"/>
</dbReference>
<dbReference type="GO" id="GO:0016620">
    <property type="term" value="F:oxidoreductase activity, acting on the aldehyde or oxo group of donors, NAD or NADP as acceptor"/>
    <property type="evidence" value="ECO:0007669"/>
    <property type="project" value="InterPro"/>
</dbReference>
<evidence type="ECO:0000256" key="3">
    <source>
        <dbReference type="RuleBase" id="RU003345"/>
    </source>
</evidence>
<dbReference type="Pfam" id="PF00171">
    <property type="entry name" value="Aldedh"/>
    <property type="match status" value="1"/>
</dbReference>
<dbReference type="Gene3D" id="3.40.309.10">
    <property type="entry name" value="Aldehyde Dehydrogenase, Chain A, domain 2"/>
    <property type="match status" value="1"/>
</dbReference>
<dbReference type="InterPro" id="IPR016163">
    <property type="entry name" value="Ald_DH_C"/>
</dbReference>
<dbReference type="InterPro" id="IPR015590">
    <property type="entry name" value="Aldehyde_DH_dom"/>
</dbReference>
<dbReference type="Proteomes" id="UP000241769">
    <property type="component" value="Unassembled WGS sequence"/>
</dbReference>
<dbReference type="InParanoid" id="A0A2P6NPM8"/>
<evidence type="ECO:0000256" key="2">
    <source>
        <dbReference type="PROSITE-ProRule" id="PRU10007"/>
    </source>
</evidence>
<evidence type="ECO:0000256" key="1">
    <source>
        <dbReference type="ARBA" id="ARBA00023002"/>
    </source>
</evidence>
<dbReference type="STRING" id="1890364.A0A2P6NPM8"/>
<dbReference type="PANTHER" id="PTHR11699">
    <property type="entry name" value="ALDEHYDE DEHYDROGENASE-RELATED"/>
    <property type="match status" value="1"/>
</dbReference>